<dbReference type="AlphaFoldDB" id="D2W1P1"/>
<feature type="transmembrane region" description="Helical" evidence="1">
    <location>
        <begin position="238"/>
        <end position="256"/>
    </location>
</feature>
<feature type="transmembrane region" description="Helical" evidence="1">
    <location>
        <begin position="70"/>
        <end position="97"/>
    </location>
</feature>
<proteinExistence type="predicted"/>
<organism evidence="3">
    <name type="scientific">Naegleria gruberi</name>
    <name type="common">Amoeba</name>
    <dbReference type="NCBI Taxonomy" id="5762"/>
    <lineage>
        <taxon>Eukaryota</taxon>
        <taxon>Discoba</taxon>
        <taxon>Heterolobosea</taxon>
        <taxon>Tetramitia</taxon>
        <taxon>Eutetramitia</taxon>
        <taxon>Vahlkampfiidae</taxon>
        <taxon>Naegleria</taxon>
    </lineage>
</organism>
<dbReference type="InParanoid" id="D2W1P1"/>
<dbReference type="KEGG" id="ngr:NAEGRDRAFT_75324"/>
<reference evidence="2 3" key="1">
    <citation type="journal article" date="2010" name="Cell">
        <title>The genome of Naegleria gruberi illuminates early eukaryotic versatility.</title>
        <authorList>
            <person name="Fritz-Laylin L.K."/>
            <person name="Prochnik S.E."/>
            <person name="Ginger M.L."/>
            <person name="Dacks J.B."/>
            <person name="Carpenter M.L."/>
            <person name="Field M.C."/>
            <person name="Kuo A."/>
            <person name="Paredez A."/>
            <person name="Chapman J."/>
            <person name="Pham J."/>
            <person name="Shu S."/>
            <person name="Neupane R."/>
            <person name="Cipriano M."/>
            <person name="Mancuso J."/>
            <person name="Tu H."/>
            <person name="Salamov A."/>
            <person name="Lindquist E."/>
            <person name="Shapiro H."/>
            <person name="Lucas S."/>
            <person name="Grigoriev I.V."/>
            <person name="Cande W.Z."/>
            <person name="Fulton C."/>
            <person name="Rokhsar D.S."/>
            <person name="Dawson S.C."/>
        </authorList>
    </citation>
    <scope>NUCLEOTIDE SEQUENCE [LARGE SCALE GENOMIC DNA]</scope>
    <source>
        <strain evidence="2 3">NEG-M</strain>
    </source>
</reference>
<gene>
    <name evidence="2" type="ORF">NAEGRDRAFT_75324</name>
</gene>
<keyword evidence="1" id="KW-0812">Transmembrane</keyword>
<dbReference type="OMA" id="PFLIAQF"/>
<feature type="transmembrane region" description="Helical" evidence="1">
    <location>
        <begin position="276"/>
        <end position="306"/>
    </location>
</feature>
<keyword evidence="1" id="KW-1133">Transmembrane helix</keyword>
<keyword evidence="3" id="KW-1185">Reference proteome</keyword>
<evidence type="ECO:0000313" key="2">
    <source>
        <dbReference type="EMBL" id="EFC36997.1"/>
    </source>
</evidence>
<dbReference type="EMBL" id="GG738923">
    <property type="protein sequence ID" value="EFC36997.1"/>
    <property type="molecule type" value="Genomic_DNA"/>
</dbReference>
<dbReference type="GeneID" id="8856205"/>
<dbReference type="VEuPathDB" id="AmoebaDB:NAEGRDRAFT_75324"/>
<feature type="transmembrane region" description="Helical" evidence="1">
    <location>
        <begin position="12"/>
        <end position="38"/>
    </location>
</feature>
<protein>
    <submittedName>
        <fullName evidence="2">Predicted protein</fullName>
    </submittedName>
</protein>
<accession>D2W1P1</accession>
<name>D2W1P1_NAEGR</name>
<evidence type="ECO:0000256" key="1">
    <source>
        <dbReference type="SAM" id="Phobius"/>
    </source>
</evidence>
<sequence length="308" mass="34208">MSRHTDARRTWLLTACIHALGICFSIAFAIWSLFLFIVSSSDTATNRPNMISPNPLADSTACLGRTLVNMMLAVTCLEFLGVILGFVAMCSGFLDVLSDTFSRTNRVLNSGNYSPGTEDGGYAVLRENWINESPTIFENQPAQDPVYMSSSVDRMNPQTQQAISVSTAQGIEMQSTTQPQVQYSEPTPNNYREKSYEMHYEQTRGNSISACFCCSINLNKYTLCTHSFFRVCCGSIKTLNGIAITILLVFMAFYNFESQCYVQYPVIYDMISPFLIAQFVYTVGASLACLCITCGSFLFNLLLAVVAY</sequence>
<evidence type="ECO:0000313" key="3">
    <source>
        <dbReference type="Proteomes" id="UP000006671"/>
    </source>
</evidence>
<dbReference type="OrthoDB" id="10255781at2759"/>
<keyword evidence="1" id="KW-0472">Membrane</keyword>
<dbReference type="Proteomes" id="UP000006671">
    <property type="component" value="Unassembled WGS sequence"/>
</dbReference>
<dbReference type="RefSeq" id="XP_002669741.1">
    <property type="nucleotide sequence ID" value="XM_002669695.1"/>
</dbReference>